<dbReference type="SFLD" id="SFLDS00005">
    <property type="entry name" value="Isoprenoid_Synthase_Type_I"/>
    <property type="match status" value="1"/>
</dbReference>
<dbReference type="InterPro" id="IPR008949">
    <property type="entry name" value="Isoprenoid_synthase_dom_sf"/>
</dbReference>
<keyword evidence="1 3" id="KW-0808">Transferase</keyword>
<dbReference type="InterPro" id="IPR044843">
    <property type="entry name" value="Trans_IPPS_bact-type"/>
</dbReference>
<organism evidence="3 4">
    <name type="scientific">Rubrivirga litoralis</name>
    <dbReference type="NCBI Taxonomy" id="3075598"/>
    <lineage>
        <taxon>Bacteria</taxon>
        <taxon>Pseudomonadati</taxon>
        <taxon>Rhodothermota</taxon>
        <taxon>Rhodothermia</taxon>
        <taxon>Rhodothermales</taxon>
        <taxon>Rubricoccaceae</taxon>
        <taxon>Rubrivirga</taxon>
    </lineage>
</organism>
<dbReference type="Pfam" id="PF00494">
    <property type="entry name" value="SQS_PSY"/>
    <property type="match status" value="1"/>
</dbReference>
<dbReference type="Gene3D" id="1.10.600.10">
    <property type="entry name" value="Farnesyl Diphosphate Synthase"/>
    <property type="match status" value="1"/>
</dbReference>
<dbReference type="RefSeq" id="WP_311666037.1">
    <property type="nucleotide sequence ID" value="NZ_JAVRHT010000076.1"/>
</dbReference>
<proteinExistence type="predicted"/>
<dbReference type="EC" id="2.5.1.-" evidence="3"/>
<dbReference type="EMBL" id="JAVRHT010000076">
    <property type="protein sequence ID" value="MDT0633288.1"/>
    <property type="molecule type" value="Genomic_DNA"/>
</dbReference>
<dbReference type="PANTHER" id="PTHR31480">
    <property type="entry name" value="BIFUNCTIONAL LYCOPENE CYCLASE/PHYTOENE SYNTHASE"/>
    <property type="match status" value="1"/>
</dbReference>
<name>A0ABU3BVG3_9BACT</name>
<dbReference type="SFLD" id="SFLDG01018">
    <property type="entry name" value="Squalene/Phytoene_Synthase_Lik"/>
    <property type="match status" value="1"/>
</dbReference>
<sequence>MTPPASAPPAPAAPFREPPAPPPPGAGRAAEDRYLRRAFRHHSRTFSLATRLLPRAERVPVAVLYLYCRTVDTLADERALAIGAGRALEEVDGLERALRATLDGRPPGGPHALLWRRLAEVHAAYGLRARPLRQLLDGARWDIEGRAVRTRADLLAYSDLVAGSVGAAMLPFLARSPADLGRLDAPARALGNAMQITNILRDVGEDWRELGRTYLPQDDLDARGLDLGAVVTAAAPPRPYVALIESLMAEAEALYDRGLAEVDGLRPAAQAGIRGAGRMYREILNGVRQNGHDNLGRRAVVPLRRKLRLAVHDDYARRRARLAARAAPTRAGR</sequence>
<evidence type="ECO:0000313" key="3">
    <source>
        <dbReference type="EMBL" id="MDT0633288.1"/>
    </source>
</evidence>
<evidence type="ECO:0000313" key="4">
    <source>
        <dbReference type="Proteomes" id="UP001267426"/>
    </source>
</evidence>
<accession>A0ABU3BVG3</accession>
<dbReference type="PROSITE" id="PS01045">
    <property type="entry name" value="SQUALEN_PHYTOEN_SYN_2"/>
    <property type="match status" value="1"/>
</dbReference>
<feature type="compositionally biased region" description="Pro residues" evidence="2">
    <location>
        <begin position="1"/>
        <end position="25"/>
    </location>
</feature>
<dbReference type="CDD" id="cd00683">
    <property type="entry name" value="Trans_IPPS_HH"/>
    <property type="match status" value="1"/>
</dbReference>
<feature type="region of interest" description="Disordered" evidence="2">
    <location>
        <begin position="1"/>
        <end position="29"/>
    </location>
</feature>
<dbReference type="InterPro" id="IPR002060">
    <property type="entry name" value="Squ/phyt_synthse"/>
</dbReference>
<dbReference type="GO" id="GO:0016740">
    <property type="term" value="F:transferase activity"/>
    <property type="evidence" value="ECO:0007669"/>
    <property type="project" value="UniProtKB-KW"/>
</dbReference>
<dbReference type="InterPro" id="IPR019845">
    <property type="entry name" value="Squalene/phytoene_synthase_CS"/>
</dbReference>
<protein>
    <submittedName>
        <fullName evidence="3">Phytoene/squalene synthase family protein</fullName>
        <ecNumber evidence="3">2.5.1.-</ecNumber>
    </submittedName>
</protein>
<gene>
    <name evidence="3" type="ORF">RM540_16155</name>
</gene>
<comment type="caution">
    <text evidence="3">The sequence shown here is derived from an EMBL/GenBank/DDBJ whole genome shotgun (WGS) entry which is preliminary data.</text>
</comment>
<reference evidence="3 4" key="1">
    <citation type="submission" date="2023-09" db="EMBL/GenBank/DDBJ databases">
        <authorList>
            <person name="Rey-Velasco X."/>
        </authorList>
    </citation>
    <scope>NUCLEOTIDE SEQUENCE [LARGE SCALE GENOMIC DNA]</scope>
    <source>
        <strain evidence="3 4">F394</strain>
    </source>
</reference>
<dbReference type="SFLD" id="SFLDG01212">
    <property type="entry name" value="Phytoene_synthase_like"/>
    <property type="match status" value="1"/>
</dbReference>
<dbReference type="InterPro" id="IPR033904">
    <property type="entry name" value="Trans_IPPS_HH"/>
</dbReference>
<dbReference type="SUPFAM" id="SSF48576">
    <property type="entry name" value="Terpenoid synthases"/>
    <property type="match status" value="1"/>
</dbReference>
<evidence type="ECO:0000256" key="1">
    <source>
        <dbReference type="ARBA" id="ARBA00022679"/>
    </source>
</evidence>
<evidence type="ECO:0000256" key="2">
    <source>
        <dbReference type="SAM" id="MobiDB-lite"/>
    </source>
</evidence>
<dbReference type="Proteomes" id="UP001267426">
    <property type="component" value="Unassembled WGS sequence"/>
</dbReference>
<keyword evidence="4" id="KW-1185">Reference proteome</keyword>